<proteinExistence type="predicted"/>
<evidence type="ECO:0000256" key="1">
    <source>
        <dbReference type="SAM" id="SignalP"/>
    </source>
</evidence>
<dbReference type="EMBL" id="SUPL01000005">
    <property type="protein sequence ID" value="TJY34731.1"/>
    <property type="molecule type" value="Genomic_DNA"/>
</dbReference>
<dbReference type="Gene3D" id="2.50.20.10">
    <property type="entry name" value="Lipoprotein localisation LolA/LolB/LppX"/>
    <property type="match status" value="1"/>
</dbReference>
<evidence type="ECO:0000313" key="3">
    <source>
        <dbReference type="Proteomes" id="UP000307657"/>
    </source>
</evidence>
<dbReference type="PROSITE" id="PS51257">
    <property type="entry name" value="PROKAR_LIPOPROTEIN"/>
    <property type="match status" value="1"/>
</dbReference>
<evidence type="ECO:0000313" key="2">
    <source>
        <dbReference type="EMBL" id="TJY34731.1"/>
    </source>
</evidence>
<dbReference type="Pfam" id="PF14125">
    <property type="entry name" value="DUF4292"/>
    <property type="match status" value="1"/>
</dbReference>
<gene>
    <name evidence="2" type="ORF">E5167_10505</name>
</gene>
<dbReference type="InterPro" id="IPR025634">
    <property type="entry name" value="DUF4292"/>
</dbReference>
<dbReference type="OrthoDB" id="849114at2"/>
<dbReference type="Proteomes" id="UP000307657">
    <property type="component" value="Unassembled WGS sequence"/>
</dbReference>
<sequence>MKKLTYIVLTALLLVSFGCKSTRHVTSSGELDKKLSSRQLIKEHTKSFANFKTLQSRVKVEYQQGDAEQTHTINLRMEKDKTIWLSATLGIVRAKITPTKVSFYNKLDNTYFDGDFSILSDLLGTELDFYKVQSLLLGETLFDLSIHSYEADVFDKSYLLQPKKQSELLEIFLLLNPSHFKMDSQQIAQSSNKRMLQIDYKDYQEVNKQVLPKNVNIIAVEGNFETKINMEFKYVSLNTDLRFPFRIPSGFDEIVVR</sequence>
<feature type="chain" id="PRO_5020897251" evidence="1">
    <location>
        <begin position="22"/>
        <end position="257"/>
    </location>
</feature>
<accession>A0A4U0ESL8</accession>
<feature type="signal peptide" evidence="1">
    <location>
        <begin position="1"/>
        <end position="21"/>
    </location>
</feature>
<reference evidence="2 3" key="1">
    <citation type="submission" date="2019-04" db="EMBL/GenBank/DDBJ databases">
        <title>Lacinutrix sp. nov., isolated from marine water.</title>
        <authorList>
            <person name="Kim W."/>
        </authorList>
    </citation>
    <scope>NUCLEOTIDE SEQUENCE [LARGE SCALE GENOMIC DNA]</scope>
    <source>
        <strain evidence="2 3">CAU 1491</strain>
    </source>
</reference>
<name>A0A4U0ESL8_9FLAO</name>
<organism evidence="2 3">
    <name type="scientific">Pontimicrobium aquaticum</name>
    <dbReference type="NCBI Taxonomy" id="2565367"/>
    <lineage>
        <taxon>Bacteria</taxon>
        <taxon>Pseudomonadati</taxon>
        <taxon>Bacteroidota</taxon>
        <taxon>Flavobacteriia</taxon>
        <taxon>Flavobacteriales</taxon>
        <taxon>Flavobacteriaceae</taxon>
        <taxon>Pontimicrobium</taxon>
    </lineage>
</organism>
<dbReference type="AlphaFoldDB" id="A0A4U0ESL8"/>
<dbReference type="RefSeq" id="WP_136843832.1">
    <property type="nucleotide sequence ID" value="NZ_SUPL01000005.1"/>
</dbReference>
<keyword evidence="1" id="KW-0732">Signal</keyword>
<comment type="caution">
    <text evidence="2">The sequence shown here is derived from an EMBL/GenBank/DDBJ whole genome shotgun (WGS) entry which is preliminary data.</text>
</comment>
<protein>
    <submittedName>
        <fullName evidence="2">DUF4292 domain-containing protein</fullName>
    </submittedName>
</protein>
<keyword evidence="3" id="KW-1185">Reference proteome</keyword>